<feature type="domain" description="LysM" evidence="2">
    <location>
        <begin position="91"/>
        <end position="140"/>
    </location>
</feature>
<dbReference type="PANTHER" id="PTHR34700:SF4">
    <property type="entry name" value="PHAGE-LIKE ELEMENT PBSX PROTEIN XKDP"/>
    <property type="match status" value="1"/>
</dbReference>
<dbReference type="EMBL" id="BARU01030350">
    <property type="protein sequence ID" value="GAH62818.1"/>
    <property type="molecule type" value="Genomic_DNA"/>
</dbReference>
<evidence type="ECO:0000313" key="3">
    <source>
        <dbReference type="EMBL" id="GAH62818.1"/>
    </source>
</evidence>
<comment type="caution">
    <text evidence="3">The sequence shown here is derived from an EMBL/GenBank/DDBJ whole genome shotgun (WGS) entry which is preliminary data.</text>
</comment>
<dbReference type="PROSITE" id="PS51782">
    <property type="entry name" value="LYSM"/>
    <property type="match status" value="1"/>
</dbReference>
<protein>
    <recommendedName>
        <fullName evidence="2">LysM domain-containing protein</fullName>
    </recommendedName>
</protein>
<dbReference type="PANTHER" id="PTHR34700">
    <property type="entry name" value="POTASSIUM BINDING PROTEIN KBP"/>
    <property type="match status" value="1"/>
</dbReference>
<dbReference type="CDD" id="cd00118">
    <property type="entry name" value="LysM"/>
    <property type="match status" value="1"/>
</dbReference>
<dbReference type="InterPro" id="IPR052196">
    <property type="entry name" value="Bact_Kbp"/>
</dbReference>
<evidence type="ECO:0000256" key="1">
    <source>
        <dbReference type="SAM" id="MobiDB-lite"/>
    </source>
</evidence>
<feature type="compositionally biased region" description="Polar residues" evidence="1">
    <location>
        <begin position="44"/>
        <end position="67"/>
    </location>
</feature>
<name>X1IZ35_9ZZZZ</name>
<dbReference type="InterPro" id="IPR018392">
    <property type="entry name" value="LysM"/>
</dbReference>
<accession>X1IZ35</accession>
<dbReference type="Gene3D" id="3.10.350.10">
    <property type="entry name" value="LysM domain"/>
    <property type="match status" value="1"/>
</dbReference>
<reference evidence="3" key="1">
    <citation type="journal article" date="2014" name="Front. Microbiol.">
        <title>High frequency of phylogenetically diverse reductive dehalogenase-homologous genes in deep subseafloor sedimentary metagenomes.</title>
        <authorList>
            <person name="Kawai M."/>
            <person name="Futagami T."/>
            <person name="Toyoda A."/>
            <person name="Takaki Y."/>
            <person name="Nishi S."/>
            <person name="Hori S."/>
            <person name="Arai W."/>
            <person name="Tsubouchi T."/>
            <person name="Morono Y."/>
            <person name="Uchiyama I."/>
            <person name="Ito T."/>
            <person name="Fujiyama A."/>
            <person name="Inagaki F."/>
            <person name="Takami H."/>
        </authorList>
    </citation>
    <scope>NUCLEOTIDE SEQUENCE</scope>
    <source>
        <strain evidence="3">Expedition CK06-06</strain>
    </source>
</reference>
<dbReference type="SMART" id="SM00257">
    <property type="entry name" value="LysM"/>
    <property type="match status" value="1"/>
</dbReference>
<sequence>MHKDFKTGLILGLVLGFAAIVWLATRPGLIKARLLRSYNAVARQQSPNETSFAPNSPDASSAGTTGDFQGESPNVPDLTVYKQTEKIKTEKFHIVRKGETLSDIAYDRYGSAAKWRKIYNANRDVVKNPNSIKPGTKLIIPD</sequence>
<dbReference type="SUPFAM" id="SSF54106">
    <property type="entry name" value="LysM domain"/>
    <property type="match status" value="1"/>
</dbReference>
<feature type="region of interest" description="Disordered" evidence="1">
    <location>
        <begin position="44"/>
        <end position="77"/>
    </location>
</feature>
<gene>
    <name evidence="3" type="ORF">S03H2_48175</name>
</gene>
<dbReference type="AlphaFoldDB" id="X1IZ35"/>
<organism evidence="3">
    <name type="scientific">marine sediment metagenome</name>
    <dbReference type="NCBI Taxonomy" id="412755"/>
    <lineage>
        <taxon>unclassified sequences</taxon>
        <taxon>metagenomes</taxon>
        <taxon>ecological metagenomes</taxon>
    </lineage>
</organism>
<dbReference type="InterPro" id="IPR036779">
    <property type="entry name" value="LysM_dom_sf"/>
</dbReference>
<dbReference type="Pfam" id="PF01476">
    <property type="entry name" value="LysM"/>
    <property type="match status" value="1"/>
</dbReference>
<evidence type="ECO:0000259" key="2">
    <source>
        <dbReference type="PROSITE" id="PS51782"/>
    </source>
</evidence>
<proteinExistence type="predicted"/>